<name>A0A8H3YEM2_9TREE</name>
<evidence type="ECO:0000313" key="1">
    <source>
        <dbReference type="EMBL" id="GHJ86408.1"/>
    </source>
</evidence>
<dbReference type="EMBL" id="BLZA01000018">
    <property type="protein sequence ID" value="GHJ86408.1"/>
    <property type="molecule type" value="Genomic_DNA"/>
</dbReference>
<dbReference type="OrthoDB" id="544608at2759"/>
<evidence type="ECO:0000313" key="2">
    <source>
        <dbReference type="Proteomes" id="UP000620104"/>
    </source>
</evidence>
<protein>
    <submittedName>
        <fullName evidence="1">Uncharacterized protein</fullName>
    </submittedName>
</protein>
<comment type="caution">
    <text evidence="1">The sequence shown here is derived from an EMBL/GenBank/DDBJ whole genome shotgun (WGS) entry which is preliminary data.</text>
</comment>
<dbReference type="AlphaFoldDB" id="A0A8H3YEM2"/>
<sequence>MNRVASFGKYHPSPPLSEIFTPLREIATDSSPESNPPSADALTHLVQLELFCADANGSAHATRPIDANGWREYVRDNGKPYGSTIRLLRESARMSR</sequence>
<proteinExistence type="predicted"/>
<gene>
    <name evidence="1" type="ORF">NliqN6_2810</name>
</gene>
<keyword evidence="2" id="KW-1185">Reference proteome</keyword>
<reference evidence="1" key="1">
    <citation type="submission" date="2020-07" db="EMBL/GenBank/DDBJ databases">
        <title>Draft Genome Sequence of a Deep-Sea Yeast, Naganishia (Cryptococcus) liquefaciens strain N6.</title>
        <authorList>
            <person name="Han Y.W."/>
            <person name="Kajitani R."/>
            <person name="Morimoto H."/>
            <person name="Parhat M."/>
            <person name="Tsubouchi H."/>
            <person name="Bakenova O."/>
            <person name="Ogata M."/>
            <person name="Argunhan B."/>
            <person name="Aoki R."/>
            <person name="Kajiwara S."/>
            <person name="Itoh T."/>
            <person name="Iwasaki H."/>
        </authorList>
    </citation>
    <scope>NUCLEOTIDE SEQUENCE</scope>
    <source>
        <strain evidence="1">N6</strain>
    </source>
</reference>
<organism evidence="1 2">
    <name type="scientific">Naganishia liquefaciens</name>
    <dbReference type="NCBI Taxonomy" id="104408"/>
    <lineage>
        <taxon>Eukaryota</taxon>
        <taxon>Fungi</taxon>
        <taxon>Dikarya</taxon>
        <taxon>Basidiomycota</taxon>
        <taxon>Agaricomycotina</taxon>
        <taxon>Tremellomycetes</taxon>
        <taxon>Filobasidiales</taxon>
        <taxon>Filobasidiaceae</taxon>
        <taxon>Naganishia</taxon>
    </lineage>
</organism>
<accession>A0A8H3YEM2</accession>
<dbReference type="Proteomes" id="UP000620104">
    <property type="component" value="Unassembled WGS sequence"/>
</dbReference>